<evidence type="ECO:0000313" key="1">
    <source>
        <dbReference type="EMBL" id="QEM41929.1"/>
    </source>
</evidence>
<dbReference type="GeneID" id="77936950"/>
<dbReference type="Proteomes" id="UP000322144">
    <property type="component" value="Segment"/>
</dbReference>
<sequence length="146" mass="17743">MTYRSIEVLRSHFAVDHLTDLLYIDSVREQIEHFRFYYRGTERHICKEKGEYWCLHRGRNGEWVKEQLTETILSEFKVLDHEWRILAGIELDDTTEVKEEQKEYYDYLKQNEKKVEEESASELMAALFMGTMFTVTSCHIYRMWNK</sequence>
<keyword evidence="2" id="KW-1185">Reference proteome</keyword>
<reference evidence="1 2" key="1">
    <citation type="submission" date="2019-06" db="EMBL/GenBank/DDBJ databases">
        <title>A distant relative of Phikzvirus genus phages from a therapeutic phage collection.</title>
        <authorList>
            <person name="Hejnowicz M.S."/>
            <person name="Dabrowski K."/>
            <person name="Gawor J."/>
            <person name="Weber-Dabrowska B."/>
            <person name="Gromadka R."/>
            <person name="Lobocka M.B."/>
        </authorList>
    </citation>
    <scope>NUCLEOTIDE SEQUENCE [LARGE SCALE GENOMIC DNA]</scope>
</reference>
<evidence type="ECO:0000313" key="2">
    <source>
        <dbReference type="Proteomes" id="UP000322144"/>
    </source>
</evidence>
<dbReference type="EMBL" id="MN103543">
    <property type="protein sequence ID" value="QEM41929.1"/>
    <property type="molecule type" value="Genomic_DNA"/>
</dbReference>
<name>A0A5C1K824_9CAUD</name>
<proteinExistence type="predicted"/>
<protein>
    <submittedName>
        <fullName evidence="1">Uncharacterized protein</fullName>
    </submittedName>
</protein>
<accession>A0A5C1K824</accession>
<organism evidence="1 2">
    <name type="scientific">Pseudomonas phage vB_PaeM_PS119XW</name>
    <dbReference type="NCBI Taxonomy" id="2601632"/>
    <lineage>
        <taxon>Viruses</taxon>
        <taxon>Duplodnaviria</taxon>
        <taxon>Heunggongvirae</taxon>
        <taxon>Uroviricota</taxon>
        <taxon>Caudoviricetes</taxon>
        <taxon>Chimalliviridae</taxon>
        <taxon>Pawinskivirus</taxon>
        <taxon>Pawinskivirus PS119XW</taxon>
    </lineage>
</organism>
<dbReference type="KEGG" id="vg:77936950"/>
<dbReference type="RefSeq" id="YP_010660940.1">
    <property type="nucleotide sequence ID" value="NC_070882.1"/>
</dbReference>